<dbReference type="Gene3D" id="3.30.70.100">
    <property type="match status" value="1"/>
</dbReference>
<dbReference type="EMBL" id="JBHTAP010000001">
    <property type="protein sequence ID" value="MFC7234719.1"/>
    <property type="molecule type" value="Genomic_DNA"/>
</dbReference>
<protein>
    <submittedName>
        <fullName evidence="2">Antibiotic biosynthesis monooxygenase family protein</fullName>
        <ecNumber evidence="2">1.14.-.-</ecNumber>
    </submittedName>
</protein>
<dbReference type="EC" id="1.14.-.-" evidence="2"/>
<dbReference type="Proteomes" id="UP001596398">
    <property type="component" value="Unassembled WGS sequence"/>
</dbReference>
<keyword evidence="2" id="KW-0503">Monooxygenase</keyword>
<proteinExistence type="predicted"/>
<evidence type="ECO:0000313" key="2">
    <source>
        <dbReference type="EMBL" id="MFC7234719.1"/>
    </source>
</evidence>
<dbReference type="AlphaFoldDB" id="A0ABD5ZMB1"/>
<sequence>MYLVTFRLRPGEYDDEFRELNAAVERAAETTPGYAGRRVWESPDGAETLVVYRWETLEALAAFAADEDHREAKRRWAEWYEEYEVTVAEVVDTYGNGR</sequence>
<reference evidence="2 3" key="1">
    <citation type="journal article" date="2019" name="Int. J. Syst. Evol. Microbiol.">
        <title>The Global Catalogue of Microorganisms (GCM) 10K type strain sequencing project: providing services to taxonomists for standard genome sequencing and annotation.</title>
        <authorList>
            <consortium name="The Broad Institute Genomics Platform"/>
            <consortium name="The Broad Institute Genome Sequencing Center for Infectious Disease"/>
            <person name="Wu L."/>
            <person name="Ma J."/>
        </authorList>
    </citation>
    <scope>NUCLEOTIDE SEQUENCE [LARGE SCALE GENOMIC DNA]</scope>
    <source>
        <strain evidence="2 3">DT85</strain>
    </source>
</reference>
<dbReference type="InterPro" id="IPR011008">
    <property type="entry name" value="Dimeric_a/b-barrel"/>
</dbReference>
<keyword evidence="2" id="KW-0560">Oxidoreductase</keyword>
<keyword evidence="3" id="KW-1185">Reference proteome</keyword>
<feature type="domain" description="ABM" evidence="1">
    <location>
        <begin position="1"/>
        <end position="88"/>
    </location>
</feature>
<dbReference type="GO" id="GO:0004497">
    <property type="term" value="F:monooxygenase activity"/>
    <property type="evidence" value="ECO:0007669"/>
    <property type="project" value="UniProtKB-KW"/>
</dbReference>
<dbReference type="InterPro" id="IPR007138">
    <property type="entry name" value="ABM_dom"/>
</dbReference>
<dbReference type="PROSITE" id="PS51725">
    <property type="entry name" value="ABM"/>
    <property type="match status" value="1"/>
</dbReference>
<comment type="caution">
    <text evidence="2">The sequence shown here is derived from an EMBL/GenBank/DDBJ whole genome shotgun (WGS) entry which is preliminary data.</text>
</comment>
<evidence type="ECO:0000259" key="1">
    <source>
        <dbReference type="PROSITE" id="PS51725"/>
    </source>
</evidence>
<name>A0ABD5ZMB1_9EURY</name>
<dbReference type="GeneID" id="79266388"/>
<dbReference type="RefSeq" id="WP_276235734.1">
    <property type="nucleotide sequence ID" value="NZ_CP119802.1"/>
</dbReference>
<organism evidence="2 3">
    <name type="scientific">Halosegnis marinus</name>
    <dbReference type="NCBI Taxonomy" id="3034023"/>
    <lineage>
        <taxon>Archaea</taxon>
        <taxon>Methanobacteriati</taxon>
        <taxon>Methanobacteriota</taxon>
        <taxon>Stenosarchaea group</taxon>
        <taxon>Halobacteria</taxon>
        <taxon>Halobacteriales</taxon>
        <taxon>Natronomonadaceae</taxon>
        <taxon>Halosegnis</taxon>
    </lineage>
</organism>
<evidence type="ECO:0000313" key="3">
    <source>
        <dbReference type="Proteomes" id="UP001596398"/>
    </source>
</evidence>
<dbReference type="Pfam" id="PF03992">
    <property type="entry name" value="ABM"/>
    <property type="match status" value="1"/>
</dbReference>
<accession>A0ABD5ZMB1</accession>
<gene>
    <name evidence="2" type="ORF">ACFQJ4_05225</name>
</gene>
<dbReference type="SUPFAM" id="SSF54909">
    <property type="entry name" value="Dimeric alpha+beta barrel"/>
    <property type="match status" value="1"/>
</dbReference>